<keyword evidence="3" id="KW-1185">Reference proteome</keyword>
<protein>
    <submittedName>
        <fullName evidence="2">Uncharacterized protein</fullName>
    </submittedName>
</protein>
<dbReference type="Proteomes" id="UP000054466">
    <property type="component" value="Unassembled WGS sequence"/>
</dbReference>
<reference evidence="2 3" key="1">
    <citation type="submission" date="2015-01" db="EMBL/GenBank/DDBJ databases">
        <title>The Genome Sequence of Cladophialophora immunda CBS83496.</title>
        <authorList>
            <consortium name="The Broad Institute Genomics Platform"/>
            <person name="Cuomo C."/>
            <person name="de Hoog S."/>
            <person name="Gorbushina A."/>
            <person name="Stielow B."/>
            <person name="Teixiera M."/>
            <person name="Abouelleil A."/>
            <person name="Chapman S.B."/>
            <person name="Priest M."/>
            <person name="Young S.K."/>
            <person name="Wortman J."/>
            <person name="Nusbaum C."/>
            <person name="Birren B."/>
        </authorList>
    </citation>
    <scope>NUCLEOTIDE SEQUENCE [LARGE SCALE GENOMIC DNA]</scope>
    <source>
        <strain evidence="2 3">CBS 83496</strain>
    </source>
</reference>
<dbReference type="GeneID" id="27350380"/>
<organism evidence="2 3">
    <name type="scientific">Cladophialophora immunda</name>
    <dbReference type="NCBI Taxonomy" id="569365"/>
    <lineage>
        <taxon>Eukaryota</taxon>
        <taxon>Fungi</taxon>
        <taxon>Dikarya</taxon>
        <taxon>Ascomycota</taxon>
        <taxon>Pezizomycotina</taxon>
        <taxon>Eurotiomycetes</taxon>
        <taxon>Chaetothyriomycetidae</taxon>
        <taxon>Chaetothyriales</taxon>
        <taxon>Herpotrichiellaceae</taxon>
        <taxon>Cladophialophora</taxon>
    </lineage>
</organism>
<sequence>MPKGDLLLQRFVNVRGGHSPHESLTSSYTECQTTHWPQHKTVCRRPDARNTNTNPRPVRPPHPTMMDFFKEFDTESKTYEMLIDVFRLRCDDDYAHGTHYHGIYGQNTPLPVFHDFLARAKAAGMLPQWWNENKEKECVRMAMEDEHFNINFAVEKHDIQEHYKDNLMPMSLRMAAENVYGGGYGMGQRPMPEDYECQCRGFGEDV</sequence>
<accession>A0A0D2BX93</accession>
<evidence type="ECO:0000256" key="1">
    <source>
        <dbReference type="SAM" id="MobiDB-lite"/>
    </source>
</evidence>
<name>A0A0D2BX93_9EURO</name>
<dbReference type="AlphaFoldDB" id="A0A0D2BX93"/>
<dbReference type="RefSeq" id="XP_016243161.1">
    <property type="nucleotide sequence ID" value="XM_016398599.1"/>
</dbReference>
<dbReference type="EMBL" id="KN847046">
    <property type="protein sequence ID" value="KIW22945.1"/>
    <property type="molecule type" value="Genomic_DNA"/>
</dbReference>
<proteinExistence type="predicted"/>
<evidence type="ECO:0000313" key="2">
    <source>
        <dbReference type="EMBL" id="KIW22945.1"/>
    </source>
</evidence>
<dbReference type="VEuPathDB" id="FungiDB:PV07_11186"/>
<gene>
    <name evidence="2" type="ORF">PV07_11186</name>
</gene>
<feature type="region of interest" description="Disordered" evidence="1">
    <location>
        <begin position="45"/>
        <end position="64"/>
    </location>
</feature>
<dbReference type="OrthoDB" id="432970at2759"/>
<evidence type="ECO:0000313" key="3">
    <source>
        <dbReference type="Proteomes" id="UP000054466"/>
    </source>
</evidence>